<evidence type="ECO:0000313" key="3">
    <source>
        <dbReference type="EMBL" id="KAK6171817.1"/>
    </source>
</evidence>
<dbReference type="EMBL" id="JAZGQO010000013">
    <property type="protein sequence ID" value="KAK6171817.1"/>
    <property type="molecule type" value="Genomic_DNA"/>
</dbReference>
<organism evidence="3 4">
    <name type="scientific">Patella caerulea</name>
    <name type="common">Rayed Mediterranean limpet</name>
    <dbReference type="NCBI Taxonomy" id="87958"/>
    <lineage>
        <taxon>Eukaryota</taxon>
        <taxon>Metazoa</taxon>
        <taxon>Spiralia</taxon>
        <taxon>Lophotrochozoa</taxon>
        <taxon>Mollusca</taxon>
        <taxon>Gastropoda</taxon>
        <taxon>Patellogastropoda</taxon>
        <taxon>Patelloidea</taxon>
        <taxon>Patellidae</taxon>
        <taxon>Patella</taxon>
    </lineage>
</organism>
<proteinExistence type="predicted"/>
<dbReference type="PANTHER" id="PTHR46670">
    <property type="entry name" value="ENDO/EXONUCLEASE/PHOSPHATASE DOMAIN-CONTAINING PROTEIN"/>
    <property type="match status" value="1"/>
</dbReference>
<dbReference type="InterPro" id="IPR005135">
    <property type="entry name" value="Endo/exonuclease/phosphatase"/>
</dbReference>
<accession>A0AAN8J7Z7</accession>
<dbReference type="SUPFAM" id="SSF56219">
    <property type="entry name" value="DNase I-like"/>
    <property type="match status" value="1"/>
</dbReference>
<evidence type="ECO:0000259" key="2">
    <source>
        <dbReference type="Pfam" id="PF14529"/>
    </source>
</evidence>
<dbReference type="Proteomes" id="UP001347796">
    <property type="component" value="Unassembled WGS sequence"/>
</dbReference>
<reference evidence="3 4" key="1">
    <citation type="submission" date="2024-01" db="EMBL/GenBank/DDBJ databases">
        <title>The genome of the rayed Mediterranean limpet Patella caerulea (Linnaeus, 1758).</title>
        <authorList>
            <person name="Anh-Thu Weber A."/>
            <person name="Halstead-Nussloch G."/>
        </authorList>
    </citation>
    <scope>NUCLEOTIDE SEQUENCE [LARGE SCALE GENOMIC DNA]</scope>
    <source>
        <strain evidence="3">AATW-2023a</strain>
        <tissue evidence="3">Whole specimen</tissue>
    </source>
</reference>
<dbReference type="GO" id="GO:0003824">
    <property type="term" value="F:catalytic activity"/>
    <property type="evidence" value="ECO:0007669"/>
    <property type="project" value="InterPro"/>
</dbReference>
<dbReference type="Gene3D" id="3.60.10.10">
    <property type="entry name" value="Endonuclease/exonuclease/phosphatase"/>
    <property type="match status" value="1"/>
</dbReference>
<evidence type="ECO:0000256" key="1">
    <source>
        <dbReference type="SAM" id="MobiDB-lite"/>
    </source>
</evidence>
<name>A0AAN8J7Z7_PATCE</name>
<sequence length="216" mass="25148">MLRFVVIYRPPNSSLTNFFADFSEYYETLILKSGHLIITGDFNIHVDILSDPVVEEFKDPLQSFGLSQHVISPTHRQGHTLDLVITQIDDTLSLERLYVKDSCLSDHNAVHFFLPHDNRPLSAKPVSIQYRKYKSINYSIFTEDVKNSRLFKHDLLSTSELVDLYDEEITSIIQKHAPLVVRKINTNQKKPWFNDKYEMRAKQDERQKGDGGRHNL</sequence>
<gene>
    <name evidence="3" type="ORF">SNE40_018244</name>
</gene>
<feature type="domain" description="Endonuclease/exonuclease/phosphatase" evidence="2">
    <location>
        <begin position="2"/>
        <end position="110"/>
    </location>
</feature>
<evidence type="ECO:0000313" key="4">
    <source>
        <dbReference type="Proteomes" id="UP001347796"/>
    </source>
</evidence>
<dbReference type="AlphaFoldDB" id="A0AAN8J7Z7"/>
<feature type="region of interest" description="Disordered" evidence="1">
    <location>
        <begin position="197"/>
        <end position="216"/>
    </location>
</feature>
<dbReference type="InterPro" id="IPR036691">
    <property type="entry name" value="Endo/exonu/phosph_ase_sf"/>
</dbReference>
<dbReference type="Pfam" id="PF14529">
    <property type="entry name" value="Exo_endo_phos_2"/>
    <property type="match status" value="1"/>
</dbReference>
<comment type="caution">
    <text evidence="3">The sequence shown here is derived from an EMBL/GenBank/DDBJ whole genome shotgun (WGS) entry which is preliminary data.</text>
</comment>
<protein>
    <recommendedName>
        <fullName evidence="2">Endonuclease/exonuclease/phosphatase domain-containing protein</fullName>
    </recommendedName>
</protein>
<keyword evidence="4" id="KW-1185">Reference proteome</keyword>
<dbReference type="PANTHER" id="PTHR46670:SF3">
    <property type="entry name" value="ENDONUCLEASE_EXONUCLEASE_PHOSPHATASE DOMAIN-CONTAINING PROTEIN"/>
    <property type="match status" value="1"/>
</dbReference>